<sequence>MKLVLECTGDVLEEMLKALKSACPTDERVYLIFQDDLIILREVHIGIDRPICWVEIDLSDKSDSALFSKVVVKSKQHKNTIVLEAVKTQVFEALKASSALPGTQVTIRLAQENRSGSPHLYLEFRCVVPEEGENFSYEKQVDIVINKANEDIIPEIPNAIECEMVCLNHVIQIMRPLQGDDSAVILGLSLEKCQACAPRNKRDLDYLFACNHARNKVEVPEKGDLTVMSVNSSPLQVISTYYQVPLLFGQCSLKNIRATLKVKHLLELFQKSSAVNWPKVMLGIQHEGGIIMTISKHESLSLRLLAPGHIE</sequence>
<organism evidence="1 2">
    <name type="scientific">Blepharisma stoltei</name>
    <dbReference type="NCBI Taxonomy" id="1481888"/>
    <lineage>
        <taxon>Eukaryota</taxon>
        <taxon>Sar</taxon>
        <taxon>Alveolata</taxon>
        <taxon>Ciliophora</taxon>
        <taxon>Postciliodesmatophora</taxon>
        <taxon>Heterotrichea</taxon>
        <taxon>Heterotrichida</taxon>
        <taxon>Blepharismidae</taxon>
        <taxon>Blepharisma</taxon>
    </lineage>
</organism>
<evidence type="ECO:0000313" key="1">
    <source>
        <dbReference type="EMBL" id="CAG9320780.1"/>
    </source>
</evidence>
<proteinExistence type="predicted"/>
<accession>A0AAU9J1P7</accession>
<dbReference type="Proteomes" id="UP001162131">
    <property type="component" value="Unassembled WGS sequence"/>
</dbReference>
<dbReference type="AlphaFoldDB" id="A0AAU9J1P7"/>
<evidence type="ECO:0008006" key="3">
    <source>
        <dbReference type="Google" id="ProtNLM"/>
    </source>
</evidence>
<evidence type="ECO:0000313" key="2">
    <source>
        <dbReference type="Proteomes" id="UP001162131"/>
    </source>
</evidence>
<keyword evidence="2" id="KW-1185">Reference proteome</keyword>
<dbReference type="EMBL" id="CAJZBQ010000027">
    <property type="protein sequence ID" value="CAG9320780.1"/>
    <property type="molecule type" value="Genomic_DNA"/>
</dbReference>
<name>A0AAU9J1P7_9CILI</name>
<protein>
    <recommendedName>
        <fullName evidence="3">Checkpoint protein</fullName>
    </recommendedName>
</protein>
<gene>
    <name evidence="1" type="ORF">BSTOLATCC_MIC27360</name>
</gene>
<comment type="caution">
    <text evidence="1">The sequence shown here is derived from an EMBL/GenBank/DDBJ whole genome shotgun (WGS) entry which is preliminary data.</text>
</comment>
<reference evidence="1" key="1">
    <citation type="submission" date="2021-09" db="EMBL/GenBank/DDBJ databases">
        <authorList>
            <consortium name="AG Swart"/>
            <person name="Singh M."/>
            <person name="Singh A."/>
            <person name="Seah K."/>
            <person name="Emmerich C."/>
        </authorList>
    </citation>
    <scope>NUCLEOTIDE SEQUENCE</scope>
    <source>
        <strain evidence="1">ATCC30299</strain>
    </source>
</reference>
<dbReference type="Gene3D" id="3.70.10.10">
    <property type="match status" value="1"/>
</dbReference>